<dbReference type="SUPFAM" id="SSF54292">
    <property type="entry name" value="2Fe-2S ferredoxin-like"/>
    <property type="match status" value="1"/>
</dbReference>
<evidence type="ECO:0000313" key="3">
    <source>
        <dbReference type="Proteomes" id="UP000216308"/>
    </source>
</evidence>
<sequence length="131" mass="14135">MSDGEEDSRGPDGPGEDAVRVVVIGADGAAGDGGDRTELVVERGRPLRDVLLEADRSPYATATERLNCGGRGICATCGVRIRKGPAPSHWHDRLADRFGYPRLSCQVVVDRPMTVELVDKRVWGGREPAPR</sequence>
<name>A0A256IIJ2_9EURY</name>
<dbReference type="Proteomes" id="UP000216308">
    <property type="component" value="Unassembled WGS sequence"/>
</dbReference>
<gene>
    <name evidence="2" type="ORF">DJ70_09245</name>
</gene>
<dbReference type="OrthoDB" id="180223at2157"/>
<feature type="domain" description="2Fe-2S ferredoxin-type" evidence="1">
    <location>
        <begin position="65"/>
        <end position="109"/>
    </location>
</feature>
<evidence type="ECO:0000313" key="2">
    <source>
        <dbReference type="EMBL" id="OYR56371.1"/>
    </source>
</evidence>
<organism evidence="2 3">
    <name type="scientific">Halorubrum halodurans</name>
    <dbReference type="NCBI Taxonomy" id="1383851"/>
    <lineage>
        <taxon>Archaea</taxon>
        <taxon>Methanobacteriati</taxon>
        <taxon>Methanobacteriota</taxon>
        <taxon>Stenosarchaea group</taxon>
        <taxon>Halobacteria</taxon>
        <taxon>Halobacteriales</taxon>
        <taxon>Haloferacaceae</taxon>
        <taxon>Halorubrum</taxon>
    </lineage>
</organism>
<dbReference type="CDD" id="cd00207">
    <property type="entry name" value="fer2"/>
    <property type="match status" value="1"/>
</dbReference>
<dbReference type="InterPro" id="IPR012675">
    <property type="entry name" value="Beta-grasp_dom_sf"/>
</dbReference>
<dbReference type="AlphaFoldDB" id="A0A256IIJ2"/>
<accession>A0A256IIJ2</accession>
<dbReference type="Pfam" id="PF00111">
    <property type="entry name" value="Fer2"/>
    <property type="match status" value="1"/>
</dbReference>
<reference evidence="2 3" key="1">
    <citation type="journal article" date="2014" name="Front. Microbiol.">
        <title>Population and genomic analysis of the genus Halorubrum.</title>
        <authorList>
            <person name="Fullmer M.S."/>
            <person name="Soucy S.M."/>
            <person name="Swithers K.S."/>
            <person name="Makkay A.M."/>
            <person name="Wheeler R."/>
            <person name="Ventosa A."/>
            <person name="Gogarten J.P."/>
            <person name="Papke R.T."/>
        </authorList>
    </citation>
    <scope>NUCLEOTIDE SEQUENCE [LARGE SCALE GENOMIC DNA]</scope>
    <source>
        <strain evidence="2 3">Cb34</strain>
    </source>
</reference>
<comment type="caution">
    <text evidence="2">The sequence shown here is derived from an EMBL/GenBank/DDBJ whole genome shotgun (WGS) entry which is preliminary data.</text>
</comment>
<proteinExistence type="predicted"/>
<dbReference type="Gene3D" id="3.10.20.30">
    <property type="match status" value="1"/>
</dbReference>
<dbReference type="InterPro" id="IPR036010">
    <property type="entry name" value="2Fe-2S_ferredoxin-like_sf"/>
</dbReference>
<protein>
    <submittedName>
        <fullName evidence="2">(2Fe-2S)-binding protein</fullName>
    </submittedName>
</protein>
<dbReference type="GO" id="GO:0051536">
    <property type="term" value="F:iron-sulfur cluster binding"/>
    <property type="evidence" value="ECO:0007669"/>
    <property type="project" value="InterPro"/>
</dbReference>
<dbReference type="InterPro" id="IPR001041">
    <property type="entry name" value="2Fe-2S_ferredoxin-type"/>
</dbReference>
<dbReference type="RefSeq" id="WP_094532226.1">
    <property type="nucleotide sequence ID" value="NZ_NHPJ01000091.1"/>
</dbReference>
<evidence type="ECO:0000259" key="1">
    <source>
        <dbReference type="Pfam" id="PF00111"/>
    </source>
</evidence>
<dbReference type="EMBL" id="NHPJ01000091">
    <property type="protein sequence ID" value="OYR56371.1"/>
    <property type="molecule type" value="Genomic_DNA"/>
</dbReference>
<keyword evidence="3" id="KW-1185">Reference proteome</keyword>